<dbReference type="PANTHER" id="PTHR43477">
    <property type="entry name" value="DIHYDROANTICAPSIN 7-DEHYDROGENASE"/>
    <property type="match status" value="1"/>
</dbReference>
<dbReference type="SUPFAM" id="SSF51735">
    <property type="entry name" value="NAD(P)-binding Rossmann-fold domains"/>
    <property type="match status" value="1"/>
</dbReference>
<feature type="domain" description="Ketoreductase" evidence="3">
    <location>
        <begin position="7"/>
        <end position="181"/>
    </location>
</feature>
<dbReference type="PROSITE" id="PS00061">
    <property type="entry name" value="ADH_SHORT"/>
    <property type="match status" value="1"/>
</dbReference>
<proteinExistence type="inferred from homology"/>
<dbReference type="PANTHER" id="PTHR43477:SF1">
    <property type="entry name" value="DIHYDROANTICAPSIN 7-DEHYDROGENASE"/>
    <property type="match status" value="1"/>
</dbReference>
<dbReference type="InterPro" id="IPR036291">
    <property type="entry name" value="NAD(P)-bd_dom_sf"/>
</dbReference>
<evidence type="ECO:0000313" key="4">
    <source>
        <dbReference type="EMBL" id="GGF35920.1"/>
    </source>
</evidence>
<dbReference type="SMART" id="SM00822">
    <property type="entry name" value="PKS_KR"/>
    <property type="match status" value="1"/>
</dbReference>
<dbReference type="PRINTS" id="PR00081">
    <property type="entry name" value="GDHRDH"/>
</dbReference>
<protein>
    <submittedName>
        <fullName evidence="4">Short-chain dehydrogenase</fullName>
    </submittedName>
</protein>
<dbReference type="GO" id="GO:0016491">
    <property type="term" value="F:oxidoreductase activity"/>
    <property type="evidence" value="ECO:0007669"/>
    <property type="project" value="UniProtKB-KW"/>
</dbReference>
<dbReference type="Gene3D" id="3.40.50.720">
    <property type="entry name" value="NAD(P)-binding Rossmann-like Domain"/>
    <property type="match status" value="1"/>
</dbReference>
<organism evidence="4 5">
    <name type="scientific">Aliidongia dinghuensis</name>
    <dbReference type="NCBI Taxonomy" id="1867774"/>
    <lineage>
        <taxon>Bacteria</taxon>
        <taxon>Pseudomonadati</taxon>
        <taxon>Pseudomonadota</taxon>
        <taxon>Alphaproteobacteria</taxon>
        <taxon>Rhodospirillales</taxon>
        <taxon>Dongiaceae</taxon>
        <taxon>Aliidongia</taxon>
    </lineage>
</organism>
<dbReference type="InterPro" id="IPR020904">
    <property type="entry name" value="Sc_DH/Rdtase_CS"/>
</dbReference>
<dbReference type="EMBL" id="BMJQ01000014">
    <property type="protein sequence ID" value="GGF35920.1"/>
    <property type="molecule type" value="Genomic_DNA"/>
</dbReference>
<dbReference type="InterPro" id="IPR051122">
    <property type="entry name" value="SDR_DHRS6-like"/>
</dbReference>
<accession>A0A8J2YXB9</accession>
<reference evidence="4" key="2">
    <citation type="submission" date="2020-09" db="EMBL/GenBank/DDBJ databases">
        <authorList>
            <person name="Sun Q."/>
            <person name="Zhou Y."/>
        </authorList>
    </citation>
    <scope>NUCLEOTIDE SEQUENCE</scope>
    <source>
        <strain evidence="4">CGMCC 1.15725</strain>
    </source>
</reference>
<keyword evidence="5" id="KW-1185">Reference proteome</keyword>
<evidence type="ECO:0000256" key="2">
    <source>
        <dbReference type="ARBA" id="ARBA00023002"/>
    </source>
</evidence>
<dbReference type="FunFam" id="3.40.50.720:FF:000084">
    <property type="entry name" value="Short-chain dehydrogenase reductase"/>
    <property type="match status" value="1"/>
</dbReference>
<name>A0A8J2YXB9_9PROT</name>
<gene>
    <name evidence="4" type="ORF">GCM10011611_47830</name>
</gene>
<keyword evidence="2" id="KW-0560">Oxidoreductase</keyword>
<dbReference type="AlphaFoldDB" id="A0A8J2YXB9"/>
<comment type="caution">
    <text evidence="4">The sequence shown here is derived from an EMBL/GenBank/DDBJ whole genome shotgun (WGS) entry which is preliminary data.</text>
</comment>
<dbReference type="CDD" id="cd05233">
    <property type="entry name" value="SDR_c"/>
    <property type="match status" value="1"/>
</dbReference>
<comment type="similarity">
    <text evidence="1">Belongs to the short-chain dehydrogenases/reductases (SDR) family.</text>
</comment>
<dbReference type="InterPro" id="IPR057326">
    <property type="entry name" value="KR_dom"/>
</dbReference>
<dbReference type="InterPro" id="IPR002347">
    <property type="entry name" value="SDR_fam"/>
</dbReference>
<evidence type="ECO:0000256" key="1">
    <source>
        <dbReference type="ARBA" id="ARBA00006484"/>
    </source>
</evidence>
<evidence type="ECO:0000313" key="5">
    <source>
        <dbReference type="Proteomes" id="UP000646365"/>
    </source>
</evidence>
<dbReference type="PRINTS" id="PR00080">
    <property type="entry name" value="SDRFAMILY"/>
</dbReference>
<dbReference type="Pfam" id="PF13561">
    <property type="entry name" value="adh_short_C2"/>
    <property type="match status" value="1"/>
</dbReference>
<reference evidence="4" key="1">
    <citation type="journal article" date="2014" name="Int. J. Syst. Evol. Microbiol.">
        <title>Complete genome sequence of Corynebacterium casei LMG S-19264T (=DSM 44701T), isolated from a smear-ripened cheese.</title>
        <authorList>
            <consortium name="US DOE Joint Genome Institute (JGI-PGF)"/>
            <person name="Walter F."/>
            <person name="Albersmeier A."/>
            <person name="Kalinowski J."/>
            <person name="Ruckert C."/>
        </authorList>
    </citation>
    <scope>NUCLEOTIDE SEQUENCE</scope>
    <source>
        <strain evidence="4">CGMCC 1.15725</strain>
    </source>
</reference>
<sequence length="248" mass="26058">MAQYQDKKVVILGGTSGMGLATAKKLLDGGARVLVTGRSQAGLDSAKQELGADALVVSSDARSLTDIDALAAQVKAKFDTIDLLFVNAGFSIPTPLSNVTEAIYDEMFNLNAKGPFFAVQKFAPLINRGGSVVLTTSIANVKGLPGQATYGAAKAALRSLARTLATELLPQDIRVNAVSPGPIDTPILDKVFTDKNVAAQVREKTIGMIPMKRFGTSEEIAKAVVFLAFDATFTTGLEIPVDGGWSQL</sequence>
<dbReference type="Proteomes" id="UP000646365">
    <property type="component" value="Unassembled WGS sequence"/>
</dbReference>
<evidence type="ECO:0000259" key="3">
    <source>
        <dbReference type="SMART" id="SM00822"/>
    </source>
</evidence>